<evidence type="ECO:0000313" key="2">
    <source>
        <dbReference type="EMBL" id="APZ90498.1"/>
    </source>
</evidence>
<accession>A0A1P8W8X3</accession>
<feature type="domain" description="HTH arsR-type" evidence="1">
    <location>
        <begin position="1"/>
        <end position="63"/>
    </location>
</feature>
<dbReference type="PROSITE" id="PS50987">
    <property type="entry name" value="HTH_ARSR_2"/>
    <property type="match status" value="1"/>
</dbReference>
<dbReference type="Pfam" id="PF01022">
    <property type="entry name" value="HTH_5"/>
    <property type="match status" value="1"/>
</dbReference>
<name>A0A1P8W8X3_9PLAN</name>
<dbReference type="STRING" id="1891926.Fuma_00077"/>
<dbReference type="SUPFAM" id="SSF46785">
    <property type="entry name" value="Winged helix' DNA-binding domain"/>
    <property type="match status" value="1"/>
</dbReference>
<dbReference type="CDD" id="cd00090">
    <property type="entry name" value="HTH_ARSR"/>
    <property type="match status" value="1"/>
</dbReference>
<evidence type="ECO:0000313" key="3">
    <source>
        <dbReference type="Proteomes" id="UP000187735"/>
    </source>
</evidence>
<dbReference type="Proteomes" id="UP000187735">
    <property type="component" value="Chromosome"/>
</dbReference>
<dbReference type="GO" id="GO:0003700">
    <property type="term" value="F:DNA-binding transcription factor activity"/>
    <property type="evidence" value="ECO:0007669"/>
    <property type="project" value="InterPro"/>
</dbReference>
<dbReference type="PRINTS" id="PR00778">
    <property type="entry name" value="HTHARSR"/>
</dbReference>
<dbReference type="InterPro" id="IPR036388">
    <property type="entry name" value="WH-like_DNA-bd_sf"/>
</dbReference>
<dbReference type="EMBL" id="CP017641">
    <property type="protein sequence ID" value="APZ90498.1"/>
    <property type="molecule type" value="Genomic_DNA"/>
</dbReference>
<dbReference type="KEGG" id="fmr:Fuma_00077"/>
<dbReference type="AlphaFoldDB" id="A0A1P8W8X3"/>
<dbReference type="InterPro" id="IPR001845">
    <property type="entry name" value="HTH_ArsR_DNA-bd_dom"/>
</dbReference>
<keyword evidence="3" id="KW-1185">Reference proteome</keyword>
<dbReference type="Gene3D" id="1.10.10.10">
    <property type="entry name" value="Winged helix-like DNA-binding domain superfamily/Winged helix DNA-binding domain"/>
    <property type="match status" value="1"/>
</dbReference>
<dbReference type="InterPro" id="IPR011991">
    <property type="entry name" value="ArsR-like_HTH"/>
</dbReference>
<dbReference type="InterPro" id="IPR036390">
    <property type="entry name" value="WH_DNA-bd_sf"/>
</dbReference>
<organism evidence="2 3">
    <name type="scientific">Fuerstiella marisgermanici</name>
    <dbReference type="NCBI Taxonomy" id="1891926"/>
    <lineage>
        <taxon>Bacteria</taxon>
        <taxon>Pseudomonadati</taxon>
        <taxon>Planctomycetota</taxon>
        <taxon>Planctomycetia</taxon>
        <taxon>Planctomycetales</taxon>
        <taxon>Planctomycetaceae</taxon>
        <taxon>Fuerstiella</taxon>
    </lineage>
</organism>
<sequence>MPVGDMVELTELSQPSVSKHLGLLREVGVVSVARQGQQRIYNLEAEKLKAVYDWAKSFESMWDGQLSRIKATAEKRAAAARRNN</sequence>
<gene>
    <name evidence="2" type="primary">sdpR</name>
    <name evidence="2" type="ORF">Fuma_00077</name>
</gene>
<protein>
    <submittedName>
        <fullName evidence="2">Transcriptional repressor SdpR</fullName>
    </submittedName>
</protein>
<reference evidence="2 3" key="1">
    <citation type="journal article" date="2016" name="Front. Microbiol.">
        <title>Fuerstia marisgermanicae gen. nov., sp. nov., an Unusual Member of the Phylum Planctomycetes from the German Wadden Sea.</title>
        <authorList>
            <person name="Kohn T."/>
            <person name="Heuer A."/>
            <person name="Jogler M."/>
            <person name="Vollmers J."/>
            <person name="Boedeker C."/>
            <person name="Bunk B."/>
            <person name="Rast P."/>
            <person name="Borchert D."/>
            <person name="Glockner I."/>
            <person name="Freese H.M."/>
            <person name="Klenk H.P."/>
            <person name="Overmann J."/>
            <person name="Kaster A.K."/>
            <person name="Rohde M."/>
            <person name="Wiegand S."/>
            <person name="Jogler C."/>
        </authorList>
    </citation>
    <scope>NUCLEOTIDE SEQUENCE [LARGE SCALE GENOMIC DNA]</scope>
    <source>
        <strain evidence="2 3">NH11</strain>
    </source>
</reference>
<proteinExistence type="predicted"/>
<evidence type="ECO:0000259" key="1">
    <source>
        <dbReference type="PROSITE" id="PS50987"/>
    </source>
</evidence>